<protein>
    <submittedName>
        <fullName evidence="1">Uncharacterized protein</fullName>
    </submittedName>
</protein>
<evidence type="ECO:0000313" key="2">
    <source>
        <dbReference type="Proteomes" id="UP000237749"/>
    </source>
</evidence>
<proteinExistence type="predicted"/>
<accession>A0A2S6HVH8</accession>
<dbReference type="Proteomes" id="UP000237749">
    <property type="component" value="Unassembled WGS sequence"/>
</dbReference>
<sequence length="38" mass="4538">MKSIVQPVMFYHSFAEGPMRETSVYIYYIADTKIEYTK</sequence>
<gene>
    <name evidence="1" type="ORF">BXY41_103159</name>
</gene>
<name>A0A2S6HVH8_9FIRM</name>
<keyword evidence="2" id="KW-1185">Reference proteome</keyword>
<reference evidence="1 2" key="1">
    <citation type="submission" date="2018-02" db="EMBL/GenBank/DDBJ databases">
        <title>Genomic Encyclopedia of Archaeal and Bacterial Type Strains, Phase II (KMG-II): from individual species to whole genera.</title>
        <authorList>
            <person name="Goeker M."/>
        </authorList>
    </citation>
    <scope>NUCLEOTIDE SEQUENCE [LARGE SCALE GENOMIC DNA]</scope>
    <source>
        <strain evidence="1 2">DSM 3808</strain>
    </source>
</reference>
<dbReference type="AlphaFoldDB" id="A0A2S6HVH8"/>
<dbReference type="EMBL" id="PTJA01000003">
    <property type="protein sequence ID" value="PPK81949.1"/>
    <property type="molecule type" value="Genomic_DNA"/>
</dbReference>
<organism evidence="1 2">
    <name type="scientific">Lacrimispora xylanisolvens</name>
    <dbReference type="NCBI Taxonomy" id="384636"/>
    <lineage>
        <taxon>Bacteria</taxon>
        <taxon>Bacillati</taxon>
        <taxon>Bacillota</taxon>
        <taxon>Clostridia</taxon>
        <taxon>Lachnospirales</taxon>
        <taxon>Lachnospiraceae</taxon>
        <taxon>Lacrimispora</taxon>
    </lineage>
</organism>
<evidence type="ECO:0000313" key="1">
    <source>
        <dbReference type="EMBL" id="PPK81949.1"/>
    </source>
</evidence>
<comment type="caution">
    <text evidence="1">The sequence shown here is derived from an EMBL/GenBank/DDBJ whole genome shotgun (WGS) entry which is preliminary data.</text>
</comment>